<evidence type="ECO:0000313" key="2">
    <source>
        <dbReference type="EMBL" id="KAE8158667.1"/>
    </source>
</evidence>
<organism evidence="2 3">
    <name type="scientific">Aspergillus tamarii</name>
    <dbReference type="NCBI Taxonomy" id="41984"/>
    <lineage>
        <taxon>Eukaryota</taxon>
        <taxon>Fungi</taxon>
        <taxon>Dikarya</taxon>
        <taxon>Ascomycota</taxon>
        <taxon>Pezizomycotina</taxon>
        <taxon>Eurotiomycetes</taxon>
        <taxon>Eurotiomycetidae</taxon>
        <taxon>Eurotiales</taxon>
        <taxon>Aspergillaceae</taxon>
        <taxon>Aspergillus</taxon>
        <taxon>Aspergillus subgen. Circumdati</taxon>
    </lineage>
</organism>
<keyword evidence="3" id="KW-1185">Reference proteome</keyword>
<accession>A0A5N6UJ38</accession>
<protein>
    <submittedName>
        <fullName evidence="2">Uncharacterized protein</fullName>
    </submittedName>
</protein>
<feature type="transmembrane region" description="Helical" evidence="1">
    <location>
        <begin position="37"/>
        <end position="56"/>
    </location>
</feature>
<keyword evidence="1" id="KW-1133">Transmembrane helix</keyword>
<reference evidence="2 3" key="1">
    <citation type="submission" date="2019-04" db="EMBL/GenBank/DDBJ databases">
        <title>Friends and foes A comparative genomics study of 23 Aspergillus species from section Flavi.</title>
        <authorList>
            <consortium name="DOE Joint Genome Institute"/>
            <person name="Kjaerbolling I."/>
            <person name="Vesth T."/>
            <person name="Frisvad J.C."/>
            <person name="Nybo J.L."/>
            <person name="Theobald S."/>
            <person name="Kildgaard S."/>
            <person name="Isbrandt T."/>
            <person name="Kuo A."/>
            <person name="Sato A."/>
            <person name="Lyhne E.K."/>
            <person name="Kogle M.E."/>
            <person name="Wiebenga A."/>
            <person name="Kun R.S."/>
            <person name="Lubbers R.J."/>
            <person name="Makela M.R."/>
            <person name="Barry K."/>
            <person name="Chovatia M."/>
            <person name="Clum A."/>
            <person name="Daum C."/>
            <person name="Haridas S."/>
            <person name="He G."/>
            <person name="LaButti K."/>
            <person name="Lipzen A."/>
            <person name="Mondo S."/>
            <person name="Riley R."/>
            <person name="Salamov A."/>
            <person name="Simmons B.A."/>
            <person name="Magnuson J.K."/>
            <person name="Henrissat B."/>
            <person name="Mortensen U.H."/>
            <person name="Larsen T.O."/>
            <person name="Devries R.P."/>
            <person name="Grigoriev I.V."/>
            <person name="Machida M."/>
            <person name="Baker S.E."/>
            <person name="Andersen M.R."/>
        </authorList>
    </citation>
    <scope>NUCLEOTIDE SEQUENCE [LARGE SCALE GENOMIC DNA]</scope>
    <source>
        <strain evidence="2 3">CBS 117626</strain>
    </source>
</reference>
<gene>
    <name evidence="2" type="ORF">BDV40DRAFT_275286</name>
</gene>
<dbReference type="EMBL" id="ML738690">
    <property type="protein sequence ID" value="KAE8158667.1"/>
    <property type="molecule type" value="Genomic_DNA"/>
</dbReference>
<evidence type="ECO:0000313" key="3">
    <source>
        <dbReference type="Proteomes" id="UP000326950"/>
    </source>
</evidence>
<keyword evidence="1" id="KW-0472">Membrane</keyword>
<evidence type="ECO:0000256" key="1">
    <source>
        <dbReference type="SAM" id="Phobius"/>
    </source>
</evidence>
<feature type="non-terminal residue" evidence="2">
    <location>
        <position position="60"/>
    </location>
</feature>
<proteinExistence type="predicted"/>
<dbReference type="Proteomes" id="UP000326950">
    <property type="component" value="Unassembled WGS sequence"/>
</dbReference>
<name>A0A5N6UJ38_ASPTM</name>
<keyword evidence="1" id="KW-0812">Transmembrane</keyword>
<sequence length="60" mass="6929">MRTSLVLQGCPRSYGERVGSVKDRNSRIRTHVSQKTGLMELIFCFAQFITYSRIYLGLIM</sequence>
<dbReference type="AlphaFoldDB" id="A0A5N6UJ38"/>